<gene>
    <name evidence="16" type="ORF">FSP39_004955</name>
</gene>
<evidence type="ECO:0000256" key="1">
    <source>
        <dbReference type="ARBA" id="ARBA00004448"/>
    </source>
</evidence>
<feature type="transmembrane region" description="Helical" evidence="15">
    <location>
        <begin position="144"/>
        <end position="166"/>
    </location>
</feature>
<evidence type="ECO:0000313" key="17">
    <source>
        <dbReference type="Proteomes" id="UP001186944"/>
    </source>
</evidence>
<evidence type="ECO:0000256" key="15">
    <source>
        <dbReference type="SAM" id="Phobius"/>
    </source>
</evidence>
<evidence type="ECO:0000256" key="14">
    <source>
        <dbReference type="ARBA" id="ARBA00023303"/>
    </source>
</evidence>
<evidence type="ECO:0000256" key="6">
    <source>
        <dbReference type="ARBA" id="ARBA00022475"/>
    </source>
</evidence>
<comment type="similarity">
    <text evidence="4">Belongs to the otopetrin family.</text>
</comment>
<evidence type="ECO:0000256" key="7">
    <source>
        <dbReference type="ARBA" id="ARBA00022692"/>
    </source>
</evidence>
<keyword evidence="11" id="KW-0406">Ion transport</keyword>
<dbReference type="PANTHER" id="PTHR21522">
    <property type="entry name" value="PROTON CHANNEL OTOP"/>
    <property type="match status" value="1"/>
</dbReference>
<evidence type="ECO:0000256" key="11">
    <source>
        <dbReference type="ARBA" id="ARBA00023065"/>
    </source>
</evidence>
<evidence type="ECO:0000256" key="12">
    <source>
        <dbReference type="ARBA" id="ARBA00023128"/>
    </source>
</evidence>
<evidence type="ECO:0000256" key="13">
    <source>
        <dbReference type="ARBA" id="ARBA00023136"/>
    </source>
</evidence>
<dbReference type="Pfam" id="PF03650">
    <property type="entry name" value="MPC"/>
    <property type="match status" value="1"/>
</dbReference>
<feature type="transmembrane region" description="Helical" evidence="15">
    <location>
        <begin position="325"/>
        <end position="342"/>
    </location>
</feature>
<dbReference type="PANTHER" id="PTHR21522:SF32">
    <property type="entry name" value="OTOPETRIN-2"/>
    <property type="match status" value="1"/>
</dbReference>
<dbReference type="GO" id="GO:0006850">
    <property type="term" value="P:pyruvate import into mitochondria"/>
    <property type="evidence" value="ECO:0007669"/>
    <property type="project" value="InterPro"/>
</dbReference>
<feature type="transmembrane region" description="Helical" evidence="15">
    <location>
        <begin position="391"/>
        <end position="412"/>
    </location>
</feature>
<organism evidence="16 17">
    <name type="scientific">Pinctada imbricata</name>
    <name type="common">Atlantic pearl-oyster</name>
    <name type="synonym">Pinctada martensii</name>
    <dbReference type="NCBI Taxonomy" id="66713"/>
    <lineage>
        <taxon>Eukaryota</taxon>
        <taxon>Metazoa</taxon>
        <taxon>Spiralia</taxon>
        <taxon>Lophotrochozoa</taxon>
        <taxon>Mollusca</taxon>
        <taxon>Bivalvia</taxon>
        <taxon>Autobranchia</taxon>
        <taxon>Pteriomorphia</taxon>
        <taxon>Pterioida</taxon>
        <taxon>Pterioidea</taxon>
        <taxon>Pteriidae</taxon>
        <taxon>Pinctada</taxon>
    </lineage>
</organism>
<evidence type="ECO:0000313" key="16">
    <source>
        <dbReference type="EMBL" id="KAK3096938.1"/>
    </source>
</evidence>
<evidence type="ECO:0000256" key="10">
    <source>
        <dbReference type="ARBA" id="ARBA00022989"/>
    </source>
</evidence>
<sequence length="506" mass="58398">MAASRLYQFMIRTVEPHVPNKLLPLWHHPAGPKTIFFWCPFAKWVLVFAGIGDLTRPAEKLSLFQSTALLSGNITKMADVLRSIFIFPFTAGHSRSGNFLQDDRDAKISSAVLMSSLISVSVSCTLIFGILTTDNPHVPDNFLWAFYCLKNVLSFFCVVALCLVLYKNRHYLTEQKVDYALSRKIIFLWIFGLGFLLKDAINITINASCAANASTVGERHLFDGDYTLADETRNDGYQEINTNRRPSYDNSYDDDYYARESDRLLNSINCSIETRADRPKSMSFFLSIAAGLIMSIPLLVVTMIMSRKFGEKHAIPVNAYRTVEAIFNVCLLIVVCFGFHSLRMQCREYRKKPITSAEWLLIFSNFGLGMCRTFNIAAFFLSKEPHSAMDTFVFCRHFVVFINSFWQTILIVQAGRYRKLHRTNRVSRISVENCFMVLHILNFMLWFISIFTIKDLTMASPDERNVYGKQVWDNFLKILWPINVFYCFHSSMDHYGLYRRFDKRSD</sequence>
<dbReference type="GO" id="GO:0005743">
    <property type="term" value="C:mitochondrial inner membrane"/>
    <property type="evidence" value="ECO:0007669"/>
    <property type="project" value="UniProtKB-SubCell"/>
</dbReference>
<keyword evidence="5" id="KW-0813">Transport</keyword>
<dbReference type="AlphaFoldDB" id="A0AA88Y2P8"/>
<proteinExistence type="inferred from homology"/>
<evidence type="ECO:0000256" key="9">
    <source>
        <dbReference type="ARBA" id="ARBA00022792"/>
    </source>
</evidence>
<keyword evidence="17" id="KW-1185">Reference proteome</keyword>
<evidence type="ECO:0000256" key="5">
    <source>
        <dbReference type="ARBA" id="ARBA00022448"/>
    </source>
</evidence>
<comment type="subcellular location">
    <subcellularLocation>
        <location evidence="2">Cell membrane</location>
        <topology evidence="2">Multi-pass membrane protein</topology>
    </subcellularLocation>
    <subcellularLocation>
        <location evidence="1">Mitochondrion inner membrane</location>
        <topology evidence="1">Multi-pass membrane protein</topology>
    </subcellularLocation>
</comment>
<keyword evidence="9" id="KW-0999">Mitochondrion inner membrane</keyword>
<dbReference type="InterPro" id="IPR004878">
    <property type="entry name" value="Otopetrin"/>
</dbReference>
<keyword evidence="10 15" id="KW-1133">Transmembrane helix</keyword>
<evidence type="ECO:0000256" key="8">
    <source>
        <dbReference type="ARBA" id="ARBA00022781"/>
    </source>
</evidence>
<dbReference type="Pfam" id="PF03189">
    <property type="entry name" value="Otopetrin"/>
    <property type="match status" value="1"/>
</dbReference>
<comment type="similarity">
    <text evidence="3">Belongs to the mitochondrial pyruvate carrier (MPC) (TC 2.A.105) family.</text>
</comment>
<keyword evidence="13 15" id="KW-0472">Membrane</keyword>
<dbReference type="Proteomes" id="UP001186944">
    <property type="component" value="Unassembled WGS sequence"/>
</dbReference>
<dbReference type="GO" id="GO:0015252">
    <property type="term" value="F:proton channel activity"/>
    <property type="evidence" value="ECO:0007669"/>
    <property type="project" value="InterPro"/>
</dbReference>
<keyword evidence="8" id="KW-0375">Hydrogen ion transport</keyword>
<name>A0AA88Y2P8_PINIB</name>
<evidence type="ECO:0000256" key="4">
    <source>
        <dbReference type="ARBA" id="ARBA00006513"/>
    </source>
</evidence>
<feature type="transmembrane region" description="Helical" evidence="15">
    <location>
        <begin position="284"/>
        <end position="305"/>
    </location>
</feature>
<dbReference type="EMBL" id="VSWD01000007">
    <property type="protein sequence ID" value="KAK3096938.1"/>
    <property type="molecule type" value="Genomic_DNA"/>
</dbReference>
<evidence type="ECO:0000256" key="3">
    <source>
        <dbReference type="ARBA" id="ARBA00006416"/>
    </source>
</evidence>
<keyword evidence="12" id="KW-0496">Mitochondrion</keyword>
<evidence type="ECO:0000256" key="2">
    <source>
        <dbReference type="ARBA" id="ARBA00004651"/>
    </source>
</evidence>
<keyword evidence="6" id="KW-1003">Cell membrane</keyword>
<keyword evidence="14" id="KW-0407">Ion channel</keyword>
<feature type="transmembrane region" description="Helical" evidence="15">
    <location>
        <begin position="433"/>
        <end position="453"/>
    </location>
</feature>
<feature type="transmembrane region" description="Helical" evidence="15">
    <location>
        <begin position="111"/>
        <end position="132"/>
    </location>
</feature>
<feature type="transmembrane region" description="Helical" evidence="15">
    <location>
        <begin position="354"/>
        <end position="379"/>
    </location>
</feature>
<comment type="caution">
    <text evidence="16">The sequence shown here is derived from an EMBL/GenBank/DDBJ whole genome shotgun (WGS) entry which is preliminary data.</text>
</comment>
<dbReference type="InterPro" id="IPR005336">
    <property type="entry name" value="MPC"/>
</dbReference>
<dbReference type="GO" id="GO:0005886">
    <property type="term" value="C:plasma membrane"/>
    <property type="evidence" value="ECO:0007669"/>
    <property type="project" value="UniProtKB-SubCell"/>
</dbReference>
<protein>
    <submittedName>
        <fullName evidence="16">Uncharacterized protein</fullName>
    </submittedName>
</protein>
<accession>A0AA88Y2P8</accession>
<reference evidence="16" key="1">
    <citation type="submission" date="2019-08" db="EMBL/GenBank/DDBJ databases">
        <title>The improved chromosome-level genome for the pearl oyster Pinctada fucata martensii using PacBio sequencing and Hi-C.</title>
        <authorList>
            <person name="Zheng Z."/>
        </authorList>
    </citation>
    <scope>NUCLEOTIDE SEQUENCE</scope>
    <source>
        <strain evidence="16">ZZ-2019</strain>
        <tissue evidence="16">Adductor muscle</tissue>
    </source>
</reference>
<keyword evidence="7 15" id="KW-0812">Transmembrane</keyword>